<evidence type="ECO:0000256" key="5">
    <source>
        <dbReference type="ARBA" id="ARBA00031841"/>
    </source>
</evidence>
<dbReference type="PANTHER" id="PTHR38099">
    <property type="entry name" value="LARGE RIBOSOMAL RNA SUBUNIT ACCUMULATION PROTEIN YCED"/>
    <property type="match status" value="1"/>
</dbReference>
<dbReference type="GO" id="GO:0042254">
    <property type="term" value="P:ribosome biogenesis"/>
    <property type="evidence" value="ECO:0007669"/>
    <property type="project" value="UniProtKB-KW"/>
</dbReference>
<gene>
    <name evidence="7" type="ORF">SAMEA1982600_01258</name>
</gene>
<dbReference type="AlphaFoldDB" id="A0A157MKH8"/>
<evidence type="ECO:0000313" key="8">
    <source>
        <dbReference type="Proteomes" id="UP000077037"/>
    </source>
</evidence>
<dbReference type="RefSeq" id="WP_066410168.1">
    <property type="nucleotide sequence ID" value="NZ_FKBS01000013.1"/>
</dbReference>
<dbReference type="InterPro" id="IPR003772">
    <property type="entry name" value="YceD"/>
</dbReference>
<name>A0A157MKH8_9BORD</name>
<comment type="function">
    <text evidence="1">Plays a role in synthesis, processing and/or stability of 23S rRNA.</text>
</comment>
<dbReference type="GO" id="GO:0005829">
    <property type="term" value="C:cytosol"/>
    <property type="evidence" value="ECO:0007669"/>
    <property type="project" value="TreeGrafter"/>
</dbReference>
<dbReference type="EMBL" id="FKBS01000013">
    <property type="protein sequence ID" value="SAI09503.1"/>
    <property type="molecule type" value="Genomic_DNA"/>
</dbReference>
<evidence type="ECO:0000256" key="6">
    <source>
        <dbReference type="SAM" id="MobiDB-lite"/>
    </source>
</evidence>
<evidence type="ECO:0000256" key="3">
    <source>
        <dbReference type="ARBA" id="ARBA00015716"/>
    </source>
</evidence>
<dbReference type="PANTHER" id="PTHR38099:SF1">
    <property type="entry name" value="LARGE RIBOSOMAL RNA SUBUNIT ACCUMULATION PROTEIN YCED"/>
    <property type="match status" value="1"/>
</dbReference>
<evidence type="ECO:0000256" key="1">
    <source>
        <dbReference type="ARBA" id="ARBA00002868"/>
    </source>
</evidence>
<dbReference type="OrthoDB" id="5297600at2"/>
<sequence>MKDDFDPRRVDVYALASQGKALQGSIALVRLSRLVDGLPEQATGEAGLAHWEVQGATGLGTARTGVVSGQPLLHLQVRAGLVLECQRCGAPFTHPVDAQCTLQLVESEDDLDDELGAPQEDDENFAEDYPDKVVGSRHFDLLAQVEDELILNVPYVPRHDVCPGQAGAGDASQEPAIERPSPFAVLEQLKRKS</sequence>
<dbReference type="Proteomes" id="UP000077037">
    <property type="component" value="Unassembled WGS sequence"/>
</dbReference>
<evidence type="ECO:0000256" key="4">
    <source>
        <dbReference type="ARBA" id="ARBA00022517"/>
    </source>
</evidence>
<protein>
    <recommendedName>
        <fullName evidence="3">Large ribosomal RNA subunit accumulation protein YceD</fullName>
    </recommendedName>
    <alternativeName>
        <fullName evidence="5">23S rRNA accumulation protein YceD</fullName>
    </alternativeName>
</protein>
<accession>A0A157MKH8</accession>
<keyword evidence="4" id="KW-0690">Ribosome biogenesis</keyword>
<organism evidence="7 8">
    <name type="scientific">Bordetella ansorpii</name>
    <dbReference type="NCBI Taxonomy" id="288768"/>
    <lineage>
        <taxon>Bacteria</taxon>
        <taxon>Pseudomonadati</taxon>
        <taxon>Pseudomonadota</taxon>
        <taxon>Betaproteobacteria</taxon>
        <taxon>Burkholderiales</taxon>
        <taxon>Alcaligenaceae</taxon>
        <taxon>Bordetella</taxon>
    </lineage>
</organism>
<dbReference type="InterPro" id="IPR039255">
    <property type="entry name" value="YceD_bac"/>
</dbReference>
<proteinExistence type="inferred from homology"/>
<evidence type="ECO:0000313" key="7">
    <source>
        <dbReference type="EMBL" id="SAI09503.1"/>
    </source>
</evidence>
<dbReference type="Pfam" id="PF02620">
    <property type="entry name" value="YceD"/>
    <property type="match status" value="1"/>
</dbReference>
<comment type="similarity">
    <text evidence="2">Belongs to the DUF177 domain family.</text>
</comment>
<reference evidence="7 8" key="1">
    <citation type="submission" date="2016-03" db="EMBL/GenBank/DDBJ databases">
        <authorList>
            <consortium name="Pathogen Informatics"/>
        </authorList>
    </citation>
    <scope>NUCLEOTIDE SEQUENCE [LARGE SCALE GENOMIC DNA]</scope>
    <source>
        <strain evidence="7 8">NCTC13364</strain>
    </source>
</reference>
<evidence type="ECO:0000256" key="2">
    <source>
        <dbReference type="ARBA" id="ARBA00010740"/>
    </source>
</evidence>
<feature type="region of interest" description="Disordered" evidence="6">
    <location>
        <begin position="163"/>
        <end position="193"/>
    </location>
</feature>